<dbReference type="Gene3D" id="1.20.1510.10">
    <property type="entry name" value="Cation efflux protein transmembrane domain"/>
    <property type="match status" value="1"/>
</dbReference>
<dbReference type="AlphaFoldDB" id="A0A8J2YQ57"/>
<gene>
    <name evidence="7" type="ORF">GCM10011611_08800</name>
</gene>
<feature type="transmembrane region" description="Helical" evidence="5">
    <location>
        <begin position="58"/>
        <end position="77"/>
    </location>
</feature>
<reference evidence="7" key="2">
    <citation type="submission" date="2020-09" db="EMBL/GenBank/DDBJ databases">
        <authorList>
            <person name="Sun Q."/>
            <person name="Zhou Y."/>
        </authorList>
    </citation>
    <scope>NUCLEOTIDE SEQUENCE</scope>
    <source>
        <strain evidence="7">CGMCC 1.15725</strain>
    </source>
</reference>
<protein>
    <submittedName>
        <fullName evidence="7">Cobalt transporter</fullName>
    </submittedName>
</protein>
<feature type="domain" description="Cation efflux protein transmembrane" evidence="6">
    <location>
        <begin position="2"/>
        <end position="170"/>
    </location>
</feature>
<dbReference type="InterPro" id="IPR058533">
    <property type="entry name" value="Cation_efflux_TM"/>
</dbReference>
<evidence type="ECO:0000256" key="1">
    <source>
        <dbReference type="ARBA" id="ARBA00004141"/>
    </source>
</evidence>
<dbReference type="SUPFAM" id="SSF161111">
    <property type="entry name" value="Cation efflux protein transmembrane domain-like"/>
    <property type="match status" value="1"/>
</dbReference>
<dbReference type="InterPro" id="IPR027469">
    <property type="entry name" value="Cation_efflux_TMD_sf"/>
</dbReference>
<evidence type="ECO:0000313" key="8">
    <source>
        <dbReference type="Proteomes" id="UP000646365"/>
    </source>
</evidence>
<evidence type="ECO:0000259" key="6">
    <source>
        <dbReference type="Pfam" id="PF01545"/>
    </source>
</evidence>
<keyword evidence="4 5" id="KW-0472">Membrane</keyword>
<keyword evidence="8" id="KW-1185">Reference proteome</keyword>
<evidence type="ECO:0000256" key="5">
    <source>
        <dbReference type="SAM" id="Phobius"/>
    </source>
</evidence>
<dbReference type="GO" id="GO:0008324">
    <property type="term" value="F:monoatomic cation transmembrane transporter activity"/>
    <property type="evidence" value="ECO:0007669"/>
    <property type="project" value="InterPro"/>
</dbReference>
<evidence type="ECO:0000256" key="3">
    <source>
        <dbReference type="ARBA" id="ARBA00022989"/>
    </source>
</evidence>
<feature type="transmembrane region" description="Helical" evidence="5">
    <location>
        <begin position="149"/>
        <end position="167"/>
    </location>
</feature>
<feature type="transmembrane region" description="Helical" evidence="5">
    <location>
        <begin position="126"/>
        <end position="143"/>
    </location>
</feature>
<dbReference type="Proteomes" id="UP000646365">
    <property type="component" value="Unassembled WGS sequence"/>
</dbReference>
<dbReference type="GO" id="GO:0016020">
    <property type="term" value="C:membrane"/>
    <property type="evidence" value="ECO:0007669"/>
    <property type="project" value="UniProtKB-SubCell"/>
</dbReference>
<accession>A0A8J2YQ57</accession>
<comment type="subcellular location">
    <subcellularLocation>
        <location evidence="1">Membrane</location>
        <topology evidence="1">Multi-pass membrane protein</topology>
    </subcellularLocation>
</comment>
<evidence type="ECO:0000256" key="4">
    <source>
        <dbReference type="ARBA" id="ARBA00023136"/>
    </source>
</evidence>
<organism evidence="7 8">
    <name type="scientific">Aliidongia dinghuensis</name>
    <dbReference type="NCBI Taxonomy" id="1867774"/>
    <lineage>
        <taxon>Bacteria</taxon>
        <taxon>Pseudomonadati</taxon>
        <taxon>Pseudomonadota</taxon>
        <taxon>Alphaproteobacteria</taxon>
        <taxon>Rhodospirillales</taxon>
        <taxon>Dongiaceae</taxon>
        <taxon>Aliidongia</taxon>
    </lineage>
</organism>
<evidence type="ECO:0000256" key="2">
    <source>
        <dbReference type="ARBA" id="ARBA00022692"/>
    </source>
</evidence>
<evidence type="ECO:0000313" key="7">
    <source>
        <dbReference type="EMBL" id="GGF05524.1"/>
    </source>
</evidence>
<keyword evidence="3 5" id="KW-1133">Transmembrane helix</keyword>
<dbReference type="EMBL" id="BMJQ01000002">
    <property type="protein sequence ID" value="GGF05524.1"/>
    <property type="molecule type" value="Genomic_DNA"/>
</dbReference>
<keyword evidence="2 5" id="KW-0812">Transmembrane</keyword>
<name>A0A8J2YQ57_9PROT</name>
<proteinExistence type="predicted"/>
<feature type="transmembrane region" description="Helical" evidence="5">
    <location>
        <begin position="89"/>
        <end position="106"/>
    </location>
</feature>
<reference evidence="7" key="1">
    <citation type="journal article" date="2014" name="Int. J. Syst. Evol. Microbiol.">
        <title>Complete genome sequence of Corynebacterium casei LMG S-19264T (=DSM 44701T), isolated from a smear-ripened cheese.</title>
        <authorList>
            <consortium name="US DOE Joint Genome Institute (JGI-PGF)"/>
            <person name="Walter F."/>
            <person name="Albersmeier A."/>
            <person name="Kalinowski J."/>
            <person name="Ruckert C."/>
        </authorList>
    </citation>
    <scope>NUCLEOTIDE SEQUENCE</scope>
    <source>
        <strain evidence="7">CGMCC 1.15725</strain>
    </source>
</reference>
<comment type="caution">
    <text evidence="7">The sequence shown here is derived from an EMBL/GenBank/DDBJ whole genome shotgun (WGS) entry which is preliminary data.</text>
</comment>
<sequence>MLNGAMFVVEAVASLFAGSISLQADALDFLGDAANYAVGLTVLGMAVRWRTRAAIGKGLVMGTFGLYVAGNTVWHALSDGVPRSDLMSGIGLLALAINVGVALLLFRHRTGDANRLSVWLCTRNDAIANVAVILAGAGVWLTGTHWPDIAVAAVIAYLGLTSAGQVLRQARLDNRAIGLSAFAE</sequence>
<dbReference type="Pfam" id="PF01545">
    <property type="entry name" value="Cation_efflux"/>
    <property type="match status" value="1"/>
</dbReference>